<sequence>MAVVETVAADAAEGVVIQPPSSPPSSMTSQDSGVSSDDQNHHYRIDQVLLRFIEEQLAGLFVSCEQVVDCRICGDPTCKILIHLSVLNMF</sequence>
<accession>A0ABM1RJB1</accession>
<evidence type="ECO:0000313" key="2">
    <source>
        <dbReference type="Proteomes" id="UP000694864"/>
    </source>
</evidence>
<dbReference type="GeneID" id="104776111"/>
<gene>
    <name evidence="3" type="primary">LOC104776111</name>
</gene>
<reference evidence="2" key="1">
    <citation type="journal article" date="2014" name="Nat. Commun.">
        <title>The emerging biofuel crop Camelina sativa retains a highly undifferentiated hexaploid genome structure.</title>
        <authorList>
            <person name="Kagale S."/>
            <person name="Koh C."/>
            <person name="Nixon J."/>
            <person name="Bollina V."/>
            <person name="Clarke W.E."/>
            <person name="Tuteja R."/>
            <person name="Spillane C."/>
            <person name="Robinson S.J."/>
            <person name="Links M.G."/>
            <person name="Clarke C."/>
            <person name="Higgins E.E."/>
            <person name="Huebert T."/>
            <person name="Sharpe A.G."/>
            <person name="Parkin I.A."/>
        </authorList>
    </citation>
    <scope>NUCLEOTIDE SEQUENCE [LARGE SCALE GENOMIC DNA]</scope>
    <source>
        <strain evidence="2">cv. DH55</strain>
    </source>
</reference>
<protein>
    <submittedName>
        <fullName evidence="3">Polyadenylate-binding protein-interacting protein 11 isoform X4</fullName>
    </submittedName>
</protein>
<organism evidence="2 3">
    <name type="scientific">Camelina sativa</name>
    <name type="common">False flax</name>
    <name type="synonym">Myagrum sativum</name>
    <dbReference type="NCBI Taxonomy" id="90675"/>
    <lineage>
        <taxon>Eukaryota</taxon>
        <taxon>Viridiplantae</taxon>
        <taxon>Streptophyta</taxon>
        <taxon>Embryophyta</taxon>
        <taxon>Tracheophyta</taxon>
        <taxon>Spermatophyta</taxon>
        <taxon>Magnoliopsida</taxon>
        <taxon>eudicotyledons</taxon>
        <taxon>Gunneridae</taxon>
        <taxon>Pentapetalae</taxon>
        <taxon>rosids</taxon>
        <taxon>malvids</taxon>
        <taxon>Brassicales</taxon>
        <taxon>Brassicaceae</taxon>
        <taxon>Camelineae</taxon>
        <taxon>Camelina</taxon>
    </lineage>
</organism>
<name>A0ABM1RJB1_CAMSA</name>
<reference evidence="3" key="2">
    <citation type="submission" date="2025-08" db="UniProtKB">
        <authorList>
            <consortium name="RefSeq"/>
        </authorList>
    </citation>
    <scope>IDENTIFICATION</scope>
    <source>
        <tissue evidence="3">Leaf</tissue>
    </source>
</reference>
<dbReference type="Proteomes" id="UP000694864">
    <property type="component" value="Chromosome 3"/>
</dbReference>
<keyword evidence="2" id="KW-1185">Reference proteome</keyword>
<proteinExistence type="predicted"/>
<dbReference type="RefSeq" id="XP_019099099.1">
    <property type="nucleotide sequence ID" value="XM_019243554.1"/>
</dbReference>
<evidence type="ECO:0000256" key="1">
    <source>
        <dbReference type="SAM" id="MobiDB-lite"/>
    </source>
</evidence>
<feature type="region of interest" description="Disordered" evidence="1">
    <location>
        <begin position="14"/>
        <end position="39"/>
    </location>
</feature>
<evidence type="ECO:0000313" key="3">
    <source>
        <dbReference type="RefSeq" id="XP_019099099.1"/>
    </source>
</evidence>
<feature type="compositionally biased region" description="Polar residues" evidence="1">
    <location>
        <begin position="27"/>
        <end position="37"/>
    </location>
</feature>